<organism evidence="1 2">
    <name type="scientific">Mesotoga prima MesG1.Ag.4.2</name>
    <dbReference type="NCBI Taxonomy" id="660470"/>
    <lineage>
        <taxon>Bacteria</taxon>
        <taxon>Thermotogati</taxon>
        <taxon>Thermotogota</taxon>
        <taxon>Thermotogae</taxon>
        <taxon>Kosmotogales</taxon>
        <taxon>Kosmotogaceae</taxon>
        <taxon>Mesotoga</taxon>
    </lineage>
</organism>
<keyword evidence="2" id="KW-1185">Reference proteome</keyword>
<proteinExistence type="predicted"/>
<dbReference type="EMBL" id="CP003532">
    <property type="protein sequence ID" value="AFK07668.1"/>
    <property type="molecule type" value="Genomic_DNA"/>
</dbReference>
<dbReference type="AlphaFoldDB" id="I2F6W5"/>
<evidence type="ECO:0000313" key="1">
    <source>
        <dbReference type="EMBL" id="AFK07668.1"/>
    </source>
</evidence>
<evidence type="ECO:0000313" key="2">
    <source>
        <dbReference type="Proteomes" id="UP000002881"/>
    </source>
</evidence>
<dbReference type="STRING" id="660470.Theba_2025"/>
<gene>
    <name evidence="1" type="ORF">Theba_2025</name>
</gene>
<dbReference type="KEGG" id="mpg:Theba_2025"/>
<protein>
    <submittedName>
        <fullName evidence="1">Uncharacterized protein</fullName>
    </submittedName>
</protein>
<accession>I2F6W5</accession>
<name>I2F6W5_9BACT</name>
<dbReference type="HOGENOM" id="CLU_3382658_0_0_0"/>
<sequence length="33" mass="4116">MRFREKKDFKAIDRLIESERETVYSNLLINPRF</sequence>
<reference evidence="1 2" key="1">
    <citation type="journal article" date="2012" name="Genome Biol. Evol.">
        <title>Genome Sequence of the Mesophilic Thermotogales Bacterium Mesotoga prima MesG1.Ag.4.2 Reveals the Largest Thermotogales Genome To Date.</title>
        <authorList>
            <person name="Zhaxybayeva O."/>
            <person name="Swithers K.S."/>
            <person name="Foght J."/>
            <person name="Green A.G."/>
            <person name="Bruce D."/>
            <person name="Detter C."/>
            <person name="Han S."/>
            <person name="Teshima H."/>
            <person name="Han J."/>
            <person name="Woyke T."/>
            <person name="Pitluck S."/>
            <person name="Nolan M."/>
            <person name="Ivanova N."/>
            <person name="Pati A."/>
            <person name="Land M.L."/>
            <person name="Dlutek M."/>
            <person name="Doolittle W.F."/>
            <person name="Noll K.M."/>
            <person name="Nesbo C.L."/>
        </authorList>
    </citation>
    <scope>NUCLEOTIDE SEQUENCE [LARGE SCALE GENOMIC DNA]</scope>
    <source>
        <strain evidence="2">mesG1.Ag.4.2</strain>
    </source>
</reference>
<dbReference type="Proteomes" id="UP000002881">
    <property type="component" value="Chromosome"/>
</dbReference>